<organism evidence="10 11">
    <name type="scientific">Pseudomonas oryzihabitans</name>
    <dbReference type="NCBI Taxonomy" id="47885"/>
    <lineage>
        <taxon>Bacteria</taxon>
        <taxon>Pseudomonadati</taxon>
        <taxon>Pseudomonadota</taxon>
        <taxon>Gammaproteobacteria</taxon>
        <taxon>Pseudomonadales</taxon>
        <taxon>Pseudomonadaceae</taxon>
        <taxon>Pseudomonas</taxon>
    </lineage>
</organism>
<feature type="domain" description="Electron transfer flavoprotein alpha/beta-subunit N-terminal" evidence="9">
    <location>
        <begin position="23"/>
        <end position="211"/>
    </location>
</feature>
<evidence type="ECO:0000256" key="3">
    <source>
        <dbReference type="ARBA" id="ARBA00016797"/>
    </source>
</evidence>
<reference evidence="10 11" key="1">
    <citation type="submission" date="2016-01" db="EMBL/GenBank/DDBJ databases">
        <title>Annotation of Pseudomonas oryzihabitans USDA-ARS-USMARC-56511.</title>
        <authorList>
            <person name="Harhay G.P."/>
            <person name="Harhay D.M."/>
            <person name="Smith T.P.L."/>
            <person name="Bono J.L."/>
            <person name="Heaton M.P."/>
            <person name="Clawson M.L."/>
            <person name="Chitko-Mckown C.G."/>
            <person name="Capik S.F."/>
            <person name="DeDonder K.D."/>
            <person name="Apley M.D."/>
            <person name="Lubbers B.V."/>
            <person name="White B.J."/>
            <person name="Larson R.L."/>
        </authorList>
    </citation>
    <scope>NUCLEOTIDE SEQUENCE [LARGE SCALE GENOMIC DNA]</scope>
    <source>
        <strain evidence="10 11">USDA-ARS-USMARC-56511</strain>
    </source>
</reference>
<keyword evidence="5" id="KW-0249">Electron transport</keyword>
<comment type="function">
    <text evidence="6">The electron transfer flavoprotein serves as a specific electron acceptor for other dehydrogenases. It transfers the electrons to the main respiratory chain via ETF-ubiquinone oxidoreductase (ETF dehydrogenase).</text>
</comment>
<dbReference type="PROSITE" id="PS01065">
    <property type="entry name" value="ETF_BETA"/>
    <property type="match status" value="1"/>
</dbReference>
<evidence type="ECO:0000256" key="1">
    <source>
        <dbReference type="ARBA" id="ARBA00007557"/>
    </source>
</evidence>
<protein>
    <recommendedName>
        <fullName evidence="3">Electron transfer flavoprotein subunit beta</fullName>
    </recommendedName>
    <alternativeName>
        <fullName evidence="7">Electron transfer flavoprotein small subunit</fullName>
    </alternativeName>
</protein>
<evidence type="ECO:0000313" key="10">
    <source>
        <dbReference type="EMBL" id="ALZ83398.1"/>
    </source>
</evidence>
<evidence type="ECO:0000256" key="8">
    <source>
        <dbReference type="ARBA" id="ARBA00049933"/>
    </source>
</evidence>
<dbReference type="InterPro" id="IPR012255">
    <property type="entry name" value="ETF_b"/>
</dbReference>
<comment type="similarity">
    <text evidence="1">Belongs to the ETF beta-subunit/FixA family.</text>
</comment>
<sequence length="249" mass="26683">MKVLVAVKRAIDPNIKVRVKADGSDVELTGVKMALNPFCEIAVEEAIRLKERGVAQEVVVVTVGSNAAQEQLRTALALGADRALLVELPGPLEPLNVAKALARVVERERPDLVLFGKQAIDQENSQTGQMLAQLAGLPQATCASALSHAAGEWIVEREIDGGRQTVALRSPAVVTCDLRLNEPRYASLPAIMKAKKKPLEVLDGTALGVATRTHTRLLGVQPPIQRTAGIRVQSVDELVSHLKQRAGVL</sequence>
<name>A0A0U4W0Y0_9PSED</name>
<dbReference type="SMART" id="SM00893">
    <property type="entry name" value="ETF"/>
    <property type="match status" value="1"/>
</dbReference>
<dbReference type="InterPro" id="IPR000049">
    <property type="entry name" value="ET-Flavoprotein_bsu_CS"/>
</dbReference>
<dbReference type="RefSeq" id="WP_059313657.1">
    <property type="nucleotide sequence ID" value="NZ_CP013987.1"/>
</dbReference>
<dbReference type="AlphaFoldDB" id="A0A0U4W0Y0"/>
<comment type="subunit">
    <text evidence="2">Heterodimer of an alpha and a beta subunit.</text>
</comment>
<evidence type="ECO:0000256" key="5">
    <source>
        <dbReference type="ARBA" id="ARBA00022982"/>
    </source>
</evidence>
<proteinExistence type="inferred from homology"/>
<evidence type="ECO:0000256" key="7">
    <source>
        <dbReference type="ARBA" id="ARBA00042002"/>
    </source>
</evidence>
<dbReference type="EMBL" id="CP013987">
    <property type="protein sequence ID" value="ALZ83398.1"/>
    <property type="molecule type" value="Genomic_DNA"/>
</dbReference>
<dbReference type="PANTHER" id="PTHR21294:SF8">
    <property type="entry name" value="ELECTRON TRANSFER FLAVOPROTEIN SUBUNIT BETA"/>
    <property type="match status" value="1"/>
</dbReference>
<evidence type="ECO:0000259" key="9">
    <source>
        <dbReference type="SMART" id="SM00893"/>
    </source>
</evidence>
<comment type="cofactor">
    <cofactor evidence="8">
        <name>AMP</name>
        <dbReference type="ChEBI" id="CHEBI:456215"/>
    </cofactor>
</comment>
<dbReference type="FunFam" id="3.40.50.620:FF:000011">
    <property type="entry name" value="Electron transfer flavoprotein subunit beta"/>
    <property type="match status" value="1"/>
</dbReference>
<evidence type="ECO:0000256" key="2">
    <source>
        <dbReference type="ARBA" id="ARBA00011355"/>
    </source>
</evidence>
<dbReference type="InterPro" id="IPR033948">
    <property type="entry name" value="ETF_beta_N"/>
</dbReference>
<dbReference type="PANTHER" id="PTHR21294">
    <property type="entry name" value="ELECTRON TRANSFER FLAVOPROTEIN BETA-SUBUNIT"/>
    <property type="match status" value="1"/>
</dbReference>
<accession>A0A0U4W0Y0</accession>
<dbReference type="Proteomes" id="UP000064137">
    <property type="component" value="Chromosome"/>
</dbReference>
<dbReference type="InterPro" id="IPR014729">
    <property type="entry name" value="Rossmann-like_a/b/a_fold"/>
</dbReference>
<evidence type="ECO:0000256" key="6">
    <source>
        <dbReference type="ARBA" id="ARBA00025649"/>
    </source>
</evidence>
<dbReference type="GO" id="GO:0046395">
    <property type="term" value="P:carboxylic acid catabolic process"/>
    <property type="evidence" value="ECO:0007669"/>
    <property type="project" value="UniProtKB-ARBA"/>
</dbReference>
<keyword evidence="4" id="KW-0813">Transport</keyword>
<dbReference type="CDD" id="cd01714">
    <property type="entry name" value="ETF_beta"/>
    <property type="match status" value="1"/>
</dbReference>
<dbReference type="PIRSF" id="PIRSF000090">
    <property type="entry name" value="Beta-ETF"/>
    <property type="match status" value="1"/>
</dbReference>
<dbReference type="GO" id="GO:0009055">
    <property type="term" value="F:electron transfer activity"/>
    <property type="evidence" value="ECO:0007669"/>
    <property type="project" value="InterPro"/>
</dbReference>
<gene>
    <name evidence="10" type="ORF">APT59_03965</name>
</gene>
<dbReference type="KEGG" id="por:APT59_03965"/>
<dbReference type="InterPro" id="IPR014730">
    <property type="entry name" value="ETF_a/b_N"/>
</dbReference>
<dbReference type="Gene3D" id="3.40.50.620">
    <property type="entry name" value="HUPs"/>
    <property type="match status" value="1"/>
</dbReference>
<evidence type="ECO:0000313" key="11">
    <source>
        <dbReference type="Proteomes" id="UP000064137"/>
    </source>
</evidence>
<evidence type="ECO:0000256" key="4">
    <source>
        <dbReference type="ARBA" id="ARBA00022448"/>
    </source>
</evidence>
<dbReference type="Pfam" id="PF01012">
    <property type="entry name" value="ETF"/>
    <property type="match status" value="1"/>
</dbReference>
<dbReference type="OrthoDB" id="9781325at2"/>
<dbReference type="SUPFAM" id="SSF52402">
    <property type="entry name" value="Adenine nucleotide alpha hydrolases-like"/>
    <property type="match status" value="1"/>
</dbReference>